<dbReference type="Gene3D" id="1.20.190.10">
    <property type="entry name" value="Pesticidal crystal protein, N-terminal domain"/>
    <property type="match status" value="1"/>
</dbReference>
<evidence type="ECO:0000256" key="4">
    <source>
        <dbReference type="ARBA" id="ARBA00023026"/>
    </source>
</evidence>
<gene>
    <name evidence="12" type="ORF">FME64_29065</name>
</gene>
<evidence type="ECO:0000259" key="10">
    <source>
        <dbReference type="Pfam" id="PF17997"/>
    </source>
</evidence>
<dbReference type="Pfam" id="PF03945">
    <property type="entry name" value="Endotoxin_N"/>
    <property type="match status" value="1"/>
</dbReference>
<dbReference type="Pfam" id="PF03944">
    <property type="entry name" value="Endotoxin_C"/>
    <property type="match status" value="1"/>
</dbReference>
<dbReference type="AlphaFoldDB" id="A0A899J407"/>
<dbReference type="Pfam" id="PF00555">
    <property type="entry name" value="Endotoxin_M"/>
    <property type="match status" value="1"/>
</dbReference>
<feature type="domain" description="Pesticidal crystal protein Cry" evidence="10">
    <location>
        <begin position="739"/>
        <end position="922"/>
    </location>
</feature>
<dbReference type="Gene3D" id="2.60.120.260">
    <property type="entry name" value="Galactose-binding domain-like"/>
    <property type="match status" value="1"/>
</dbReference>
<evidence type="ECO:0000256" key="5">
    <source>
        <dbReference type="ARBA" id="ARBA00029653"/>
    </source>
</evidence>
<dbReference type="Gene3D" id="2.100.10.10">
    <property type="entry name" value="Pesticidal crystal protein, central domain"/>
    <property type="match status" value="1"/>
</dbReference>
<reference evidence="13" key="2">
    <citation type="journal article" date="2021" name="J. Invertebr. Pathol.">
        <title>Molecular characterization of a Bacillus thuringiensis strain from Argentina, toxic against Lepidoptera and Coleoptera, based on its whole-genome and Cry protein analysis.</title>
        <authorList>
            <person name="Nicolas Lazarte J."/>
            <person name="Pia Valacco M."/>
            <person name="Moreno S."/>
            <person name="Salerno G.L."/>
            <person name="Beron C.M."/>
        </authorList>
    </citation>
    <scope>NUCLEOTIDE SEQUENCE</scope>
    <source>
        <strain evidence="13">FCC 7</strain>
        <strain evidence="12">FCC7</strain>
    </source>
</reference>
<evidence type="ECO:0000256" key="3">
    <source>
        <dbReference type="ARBA" id="ARBA00022969"/>
    </source>
</evidence>
<feature type="domain" description="Pesticidal crystal protein" evidence="8">
    <location>
        <begin position="523"/>
        <end position="664"/>
    </location>
</feature>
<dbReference type="CDD" id="cd04085">
    <property type="entry name" value="delta_endotoxin_C"/>
    <property type="match status" value="1"/>
</dbReference>
<dbReference type="InterPro" id="IPR036399">
    <property type="entry name" value="Pest_cryst_cen_dom_sf"/>
</dbReference>
<feature type="domain" description="Cry1Ac-like" evidence="11">
    <location>
        <begin position="1035"/>
        <end position="1112"/>
    </location>
</feature>
<evidence type="ECO:0000259" key="9">
    <source>
        <dbReference type="Pfam" id="PF03945"/>
    </source>
</evidence>
<dbReference type="GO" id="GO:0001907">
    <property type="term" value="P:symbiont-mediated killing of host cell"/>
    <property type="evidence" value="ECO:0007669"/>
    <property type="project" value="InterPro"/>
</dbReference>
<dbReference type="InterPro" id="IPR038979">
    <property type="entry name" value="Pest_crys"/>
</dbReference>
<feature type="compositionally biased region" description="Polar residues" evidence="6">
    <location>
        <begin position="15"/>
        <end position="25"/>
    </location>
</feature>
<organism evidence="13">
    <name type="scientific">Bacillus thuringiensis</name>
    <dbReference type="NCBI Taxonomy" id="1428"/>
    <lineage>
        <taxon>Bacteria</taxon>
        <taxon>Bacillati</taxon>
        <taxon>Bacillota</taxon>
        <taxon>Bacilli</taxon>
        <taxon>Bacillales</taxon>
        <taxon>Bacillaceae</taxon>
        <taxon>Bacillus</taxon>
        <taxon>Bacillus cereus group</taxon>
    </lineage>
</organism>
<feature type="region of interest" description="Disordered" evidence="6">
    <location>
        <begin position="1"/>
        <end position="30"/>
    </location>
</feature>
<dbReference type="EMBL" id="MW591469">
    <property type="protein sequence ID" value="QSM05865.1"/>
    <property type="molecule type" value="Genomic_DNA"/>
</dbReference>
<evidence type="ECO:0000259" key="8">
    <source>
        <dbReference type="Pfam" id="PF03944"/>
    </source>
</evidence>
<comment type="similarity">
    <text evidence="1">Belongs to the delta endotoxin family.</text>
</comment>
<feature type="domain" description="Pesticidal crystal protein" evidence="9">
    <location>
        <begin position="111"/>
        <end position="285"/>
    </location>
</feature>
<dbReference type="InterPro" id="IPR041587">
    <property type="entry name" value="Cry_V"/>
</dbReference>
<dbReference type="Pfam" id="PF17997">
    <property type="entry name" value="Cry1Ac_D5"/>
    <property type="match status" value="1"/>
</dbReference>
<dbReference type="InterPro" id="IPR008979">
    <property type="entry name" value="Galactose-bd-like_sf"/>
</dbReference>
<name>A0A899J407_BACTU</name>
<reference evidence="12" key="1">
    <citation type="submission" date="2019-07" db="EMBL/GenBank/DDBJ databases">
        <authorList>
            <person name="Lazarte J.N."/>
            <person name="Poliero A."/>
            <person name="Beron C."/>
        </authorList>
    </citation>
    <scope>NUCLEOTIDE SEQUENCE</scope>
    <source>
        <strain evidence="12">FCC7</strain>
    </source>
</reference>
<dbReference type="Proteomes" id="UP000775627">
    <property type="component" value="Unassembled WGS sequence"/>
</dbReference>
<dbReference type="EMBL" id="VIXF01000005">
    <property type="protein sequence ID" value="MBN9901342.1"/>
    <property type="molecule type" value="Genomic_DNA"/>
</dbReference>
<keyword evidence="4" id="KW-0843">Virulence</keyword>
<dbReference type="InterPro" id="IPR001178">
    <property type="entry name" value="Pest_cryst_dom_II"/>
</dbReference>
<feature type="region of interest" description="Disordered" evidence="6">
    <location>
        <begin position="444"/>
        <end position="479"/>
    </location>
</feature>
<dbReference type="GO" id="GO:0030435">
    <property type="term" value="P:sporulation resulting in formation of a cellular spore"/>
    <property type="evidence" value="ECO:0007669"/>
    <property type="project" value="UniProtKB-KW"/>
</dbReference>
<evidence type="ECO:0000256" key="2">
    <source>
        <dbReference type="ARBA" id="ARBA00022656"/>
    </source>
</evidence>
<evidence type="ECO:0000256" key="6">
    <source>
        <dbReference type="SAM" id="MobiDB-lite"/>
    </source>
</evidence>
<sequence>MSPNNQNEYEIIDATPSTSVSNDSNRYPYANEPTNALQNMNYKDYLRMSDSYSPEYLTSPVPFSQFGTVDQIISIIGLLNSAAGIPGLDFVTGLLQFILDFFAPEDPWAELMEIVEQLIDQKITESTRDKAFSELRGLLNGYLVYQQSLESWLENPNAARSSIVREQFVALELDFVTSIPSFAITGQEIPLLAVFAQAANLHLLLMRDASVFGERWGLKESEVNTYYNRQMTYTEQYSDYCVKIYNTGLNQLKGTSSSDWIEYNRFRREMTLLVLDAVAIFPSYDIRRYPVATKTEFTRIVYTDPLGFDMKKGVVTNGWTSVGPSFSSIELLTGSPDLFKWLDKLEIFSKRISAPSVFINSWAGHTISQFLTGTSSTTSTTTHGNTANPVQRFVVDTRKQGYIYQTIAYPHAVNTDVFFLFGVPKVIFGLIGVGIPGPTAPNLTFSDSTGGKLESIERDSTSELPPIESSSDTPQPIQDTYSHRLDSAAMITTNKSYGSGYIPLLGWTHQSVDRNNTIYPDKITQIPLVKGEYLWSGSSVVAGPGFTGGDVIQKIYDSFETKAVNVSVKVQNTNQDYLIRVKYASPFDLNMTVSLPRDSIAVSGAFQGTMNKGEPLTYGNFKYANFQAIRFKSSDSMIRLSLSGVTIPVGTAIYIDRIEFIPVDETYEAEQDLENAKKAVNALFTNTKDGLRPGVTDYEVNQAANLVECLSDDLYPNEKRLLFDAVREAKRLSEERNLLQDPDFQEINGENGWTASTGIEVVEGDALFKGRYLRLPGARQIDTETYPTYLYQKIDEGVLKPYTRYRLRGFVGRSQGLEIYTIRHQTNRIVKNVPDNLLPDASPGNAGDGINRCSEQKYINSRLEGEKGLPNGSRSAEAHEFSLPIDIGEIDYNENAGVWVGFKITDPEGYATLGNLELVEEGPLSGDALERLQREEQQWKIQMTKRREETDRKYMIAKQAVDRLYADYQDQQLNPNVEITDITAAQNVIQSIPYVYNDAFPGLPGMNYTKFTELTDRLQQAWSLYDQRNAIPNGDFRNELSNWNTTAGVNVQQLNGTSVLVIPNWDAQVSQQFTVQPNQRYLLRVTARKEGIGNGFVSIRDGGNQTETLTFSASDYDTNGVYNIQASNTNGYNTNNAYDTQVSNTNGYDTNTVYNTNGYNTNGVYNDQTGYITKTAEFIPHTNQVWIEMSETEGTFYIESVELIVDVE</sequence>
<dbReference type="InterPro" id="IPR048645">
    <property type="entry name" value="Cry1Ac-like_dom-VII"/>
</dbReference>
<feature type="domain" description="Pesticidal crystal protein" evidence="7">
    <location>
        <begin position="293"/>
        <end position="513"/>
    </location>
</feature>
<dbReference type="PANTHER" id="PTHR37003:SF2">
    <property type="entry name" value="PESTICIDAL CRYSTAL PROTEIN N-TERMINAL DOMAIN-CONTAINING PROTEIN"/>
    <property type="match status" value="1"/>
</dbReference>
<evidence type="ECO:0000259" key="11">
    <source>
        <dbReference type="Pfam" id="PF21463"/>
    </source>
</evidence>
<dbReference type="InterPro" id="IPR036716">
    <property type="entry name" value="Pest_crys_N_sf"/>
</dbReference>
<dbReference type="GO" id="GO:0005102">
    <property type="term" value="F:signaling receptor binding"/>
    <property type="evidence" value="ECO:0007669"/>
    <property type="project" value="InterPro"/>
</dbReference>
<keyword evidence="2" id="KW-0800">Toxin</keyword>
<evidence type="ECO:0000313" key="13">
    <source>
        <dbReference type="EMBL" id="QSM05865.1"/>
    </source>
</evidence>
<dbReference type="InterPro" id="IPR005638">
    <property type="entry name" value="Pest_crys_dom-III"/>
</dbReference>
<keyword evidence="3" id="KW-0749">Sporulation</keyword>
<dbReference type="GO" id="GO:0090729">
    <property type="term" value="F:toxin activity"/>
    <property type="evidence" value="ECO:0007669"/>
    <property type="project" value="UniProtKB-KW"/>
</dbReference>
<dbReference type="PANTHER" id="PTHR37003">
    <property type="entry name" value="ENDOTOXIN_N DOMAIN-CONTAINING PROTEIN-RELATED"/>
    <property type="match status" value="1"/>
</dbReference>
<dbReference type="SUPFAM" id="SSF49785">
    <property type="entry name" value="Galactose-binding domain-like"/>
    <property type="match status" value="2"/>
</dbReference>
<proteinExistence type="inferred from homology"/>
<feature type="compositionally biased region" description="Polar residues" evidence="6">
    <location>
        <begin position="468"/>
        <end position="479"/>
    </location>
</feature>
<dbReference type="Pfam" id="PF21463">
    <property type="entry name" value="Cry1Ac_dom-VII"/>
    <property type="match status" value="1"/>
</dbReference>
<dbReference type="InterPro" id="IPR005639">
    <property type="entry name" value="Pest_crys_dom_I"/>
</dbReference>
<protein>
    <recommendedName>
        <fullName evidence="5">Crystaline entomocidal protoxin</fullName>
    </recommendedName>
</protein>
<evidence type="ECO:0000313" key="12">
    <source>
        <dbReference type="EMBL" id="MBN9901342.1"/>
    </source>
</evidence>
<dbReference type="SUPFAM" id="SSF51096">
    <property type="entry name" value="delta-Endotoxin (insectocide), middle domain"/>
    <property type="match status" value="1"/>
</dbReference>
<evidence type="ECO:0000256" key="1">
    <source>
        <dbReference type="ARBA" id="ARBA00007819"/>
    </source>
</evidence>
<evidence type="ECO:0000259" key="7">
    <source>
        <dbReference type="Pfam" id="PF00555"/>
    </source>
</evidence>
<dbReference type="SUPFAM" id="SSF56849">
    <property type="entry name" value="delta-Endotoxin (insectocide), N-terminal domain"/>
    <property type="match status" value="1"/>
</dbReference>
<accession>A0A899J407</accession>
<dbReference type="RefSeq" id="WP_206905962.1">
    <property type="nucleotide sequence ID" value="NZ_VIXF01000005.1"/>
</dbReference>